<organism evidence="1 2">
    <name type="scientific">Pistacia atlantica</name>
    <dbReference type="NCBI Taxonomy" id="434234"/>
    <lineage>
        <taxon>Eukaryota</taxon>
        <taxon>Viridiplantae</taxon>
        <taxon>Streptophyta</taxon>
        <taxon>Embryophyta</taxon>
        <taxon>Tracheophyta</taxon>
        <taxon>Spermatophyta</taxon>
        <taxon>Magnoliopsida</taxon>
        <taxon>eudicotyledons</taxon>
        <taxon>Gunneridae</taxon>
        <taxon>Pentapetalae</taxon>
        <taxon>rosids</taxon>
        <taxon>malvids</taxon>
        <taxon>Sapindales</taxon>
        <taxon>Anacardiaceae</taxon>
        <taxon>Pistacia</taxon>
    </lineage>
</organism>
<gene>
    <name evidence="1" type="ORF">Patl1_26334</name>
</gene>
<accession>A0ACC1B506</accession>
<dbReference type="Proteomes" id="UP001164250">
    <property type="component" value="Chromosome 7"/>
</dbReference>
<dbReference type="EMBL" id="CM047903">
    <property type="protein sequence ID" value="KAJ0094022.1"/>
    <property type="molecule type" value="Genomic_DNA"/>
</dbReference>
<keyword evidence="2" id="KW-1185">Reference proteome</keyword>
<protein>
    <submittedName>
        <fullName evidence="1">Uncharacterized protein</fullName>
    </submittedName>
</protein>
<evidence type="ECO:0000313" key="2">
    <source>
        <dbReference type="Proteomes" id="UP001164250"/>
    </source>
</evidence>
<sequence length="342" mass="38421">MVGSNVCPTEGAMVICPTEEAKDVCPTEDAIHAFLEYLVDPMLPAKSSMRDTLSQSQQQSVAKQVHAVVLLYNYYHRKQQQHLTFEGFESFCKLAVVMRPALLTHLKLMQRSDDSESNDLEKQISLTEKAVMDACDIAKTLDASKDVPITEGWPISKIVIFLIDARKENCFLQFSSITQGVWSMIEKDVNASSCISEGVMGGKHKAKKIKVTKRPLRGELGADELSFQQLAFSAVKEVTGFNKCDLKILGSNVVYSLSKEKAAARFYMMQSTQPKKDDKIEIPIKDVIDSLQGPLLVRNSHQWLVTPVVEYFPLLPYAGIVSEWFFRCVNLFSDYQHPSVLK</sequence>
<comment type="caution">
    <text evidence="1">The sequence shown here is derived from an EMBL/GenBank/DDBJ whole genome shotgun (WGS) entry which is preliminary data.</text>
</comment>
<reference evidence="2" key="1">
    <citation type="journal article" date="2023" name="G3 (Bethesda)">
        <title>Genome assembly and association tests identify interacting loci associated with vigor, precocity, and sex in interspecific pistachio rootstocks.</title>
        <authorList>
            <person name="Palmer W."/>
            <person name="Jacygrad E."/>
            <person name="Sagayaradj S."/>
            <person name="Cavanaugh K."/>
            <person name="Han R."/>
            <person name="Bertier L."/>
            <person name="Beede B."/>
            <person name="Kafkas S."/>
            <person name="Golino D."/>
            <person name="Preece J."/>
            <person name="Michelmore R."/>
        </authorList>
    </citation>
    <scope>NUCLEOTIDE SEQUENCE [LARGE SCALE GENOMIC DNA]</scope>
</reference>
<name>A0ACC1B506_9ROSI</name>
<proteinExistence type="predicted"/>
<evidence type="ECO:0000313" key="1">
    <source>
        <dbReference type="EMBL" id="KAJ0094022.1"/>
    </source>
</evidence>